<evidence type="ECO:0000313" key="8">
    <source>
        <dbReference type="EMBL" id="TWW73937.1"/>
    </source>
</evidence>
<evidence type="ECO:0000256" key="6">
    <source>
        <dbReference type="ARBA" id="ARBA00023157"/>
    </source>
</evidence>
<comment type="caution">
    <text evidence="8">The sequence shown here is derived from an EMBL/GenBank/DDBJ whole genome shotgun (WGS) entry which is preliminary data.</text>
</comment>
<dbReference type="AlphaFoldDB" id="A0A5C6P713"/>
<evidence type="ECO:0008006" key="10">
    <source>
        <dbReference type="Google" id="ProtNLM"/>
    </source>
</evidence>
<dbReference type="Proteomes" id="UP000324091">
    <property type="component" value="Chromosome 15"/>
</dbReference>
<proteinExistence type="inferred from homology"/>
<evidence type="ECO:0000256" key="7">
    <source>
        <dbReference type="SAM" id="SignalP"/>
    </source>
</evidence>
<name>A0A5C6P713_9TELE</name>
<evidence type="ECO:0000256" key="1">
    <source>
        <dbReference type="ARBA" id="ARBA00004613"/>
    </source>
</evidence>
<comment type="subcellular location">
    <subcellularLocation>
        <location evidence="1">Secreted</location>
    </subcellularLocation>
</comment>
<dbReference type="GO" id="GO:0008283">
    <property type="term" value="P:cell population proliferation"/>
    <property type="evidence" value="ECO:0007669"/>
    <property type="project" value="InterPro"/>
</dbReference>
<dbReference type="Pfam" id="PF00758">
    <property type="entry name" value="EPO_TPO"/>
    <property type="match status" value="1"/>
</dbReference>
<dbReference type="GO" id="GO:0005179">
    <property type="term" value="F:hormone activity"/>
    <property type="evidence" value="ECO:0007669"/>
    <property type="project" value="UniProtKB-KW"/>
</dbReference>
<protein>
    <recommendedName>
        <fullName evidence="10">Thrombopoietin</fullName>
    </recommendedName>
</protein>
<comment type="similarity">
    <text evidence="2">Belongs to the EPO/TPO family.</text>
</comment>
<evidence type="ECO:0000256" key="3">
    <source>
        <dbReference type="ARBA" id="ARBA00022525"/>
    </source>
</evidence>
<dbReference type="GO" id="GO:0005576">
    <property type="term" value="C:extracellular region"/>
    <property type="evidence" value="ECO:0007669"/>
    <property type="project" value="UniProtKB-SubCell"/>
</dbReference>
<organism evidence="8 9">
    <name type="scientific">Takifugu flavidus</name>
    <name type="common">sansaifugu</name>
    <dbReference type="NCBI Taxonomy" id="433684"/>
    <lineage>
        <taxon>Eukaryota</taxon>
        <taxon>Metazoa</taxon>
        <taxon>Chordata</taxon>
        <taxon>Craniata</taxon>
        <taxon>Vertebrata</taxon>
        <taxon>Euteleostomi</taxon>
        <taxon>Actinopterygii</taxon>
        <taxon>Neopterygii</taxon>
        <taxon>Teleostei</taxon>
        <taxon>Neoteleostei</taxon>
        <taxon>Acanthomorphata</taxon>
        <taxon>Eupercaria</taxon>
        <taxon>Tetraodontiformes</taxon>
        <taxon>Tetradontoidea</taxon>
        <taxon>Tetraodontidae</taxon>
        <taxon>Takifugu</taxon>
    </lineage>
</organism>
<sequence length="195" mass="21638">MRTSAHVLQENQAGWWHLQGVCSGLLLLCVVASEVWDAETKPIEFVCHKGMRRSLNIAADMERALRSCNGSIMLSTPVQLPCVELHLTSWQNQTHQEKRGDILASLRLLSGSVKAARASDQPPCSASVLLRLENNINNYQLIVTNLQLSQGPAVTPALSCVPRDTPSVRTLLLSYHQLISGKLERFMVELKDRCP</sequence>
<dbReference type="InterPro" id="IPR003978">
    <property type="entry name" value="Thrombopoietin"/>
</dbReference>
<keyword evidence="6" id="KW-1015">Disulfide bond</keyword>
<dbReference type="Gene3D" id="1.20.1250.10">
    <property type="match status" value="1"/>
</dbReference>
<evidence type="ECO:0000313" key="9">
    <source>
        <dbReference type="Proteomes" id="UP000324091"/>
    </source>
</evidence>
<dbReference type="InterPro" id="IPR001323">
    <property type="entry name" value="EPO_TPO"/>
</dbReference>
<feature type="signal peptide" evidence="7">
    <location>
        <begin position="1"/>
        <end position="32"/>
    </location>
</feature>
<dbReference type="PANTHER" id="PTHR10560">
    <property type="entry name" value="THROMBOPOIETIN"/>
    <property type="match status" value="1"/>
</dbReference>
<feature type="chain" id="PRO_5022973282" description="Thrombopoietin" evidence="7">
    <location>
        <begin position="33"/>
        <end position="195"/>
    </location>
</feature>
<dbReference type="PANTHER" id="PTHR10560:SF0">
    <property type="entry name" value="THROMBOPOIETIN"/>
    <property type="match status" value="1"/>
</dbReference>
<evidence type="ECO:0000256" key="4">
    <source>
        <dbReference type="ARBA" id="ARBA00022702"/>
    </source>
</evidence>
<dbReference type="EMBL" id="RHFK02000007">
    <property type="protein sequence ID" value="TWW73937.1"/>
    <property type="molecule type" value="Genomic_DNA"/>
</dbReference>
<dbReference type="InterPro" id="IPR009079">
    <property type="entry name" value="4_helix_cytokine-like_core"/>
</dbReference>
<keyword evidence="9" id="KW-1185">Reference proteome</keyword>
<evidence type="ECO:0000256" key="2">
    <source>
        <dbReference type="ARBA" id="ARBA00005782"/>
    </source>
</evidence>
<dbReference type="SUPFAM" id="SSF47266">
    <property type="entry name" value="4-helical cytokines"/>
    <property type="match status" value="1"/>
</dbReference>
<dbReference type="GO" id="GO:0005125">
    <property type="term" value="F:cytokine activity"/>
    <property type="evidence" value="ECO:0007669"/>
    <property type="project" value="InterPro"/>
</dbReference>
<keyword evidence="4" id="KW-0372">Hormone</keyword>
<gene>
    <name evidence="8" type="ORF">D4764_15G0013330</name>
</gene>
<evidence type="ECO:0000256" key="5">
    <source>
        <dbReference type="ARBA" id="ARBA00022729"/>
    </source>
</evidence>
<accession>A0A5C6P713</accession>
<keyword evidence="3" id="KW-0964">Secreted</keyword>
<keyword evidence="5 7" id="KW-0732">Signal</keyword>
<reference evidence="8 9" key="1">
    <citation type="submission" date="2019-04" db="EMBL/GenBank/DDBJ databases">
        <title>Chromosome genome assembly for Takifugu flavidus.</title>
        <authorList>
            <person name="Xiao S."/>
        </authorList>
    </citation>
    <scope>NUCLEOTIDE SEQUENCE [LARGE SCALE GENOMIC DNA]</scope>
    <source>
        <strain evidence="8">HTHZ2018</strain>
        <tissue evidence="8">Muscle</tissue>
    </source>
</reference>